<gene>
    <name evidence="1" type="ORF">LSTR_LSTR009944</name>
</gene>
<reference evidence="1 2" key="1">
    <citation type="journal article" date="2017" name="Gigascience">
        <title>Genome sequence of the small brown planthopper, Laodelphax striatellus.</title>
        <authorList>
            <person name="Zhu J."/>
            <person name="Jiang F."/>
            <person name="Wang X."/>
            <person name="Yang P."/>
            <person name="Bao Y."/>
            <person name="Zhao W."/>
            <person name="Wang W."/>
            <person name="Lu H."/>
            <person name="Wang Q."/>
            <person name="Cui N."/>
            <person name="Li J."/>
            <person name="Chen X."/>
            <person name="Luo L."/>
            <person name="Yu J."/>
            <person name="Kang L."/>
            <person name="Cui F."/>
        </authorList>
    </citation>
    <scope>NUCLEOTIDE SEQUENCE [LARGE SCALE GENOMIC DNA]</scope>
    <source>
        <strain evidence="1">Lst14</strain>
    </source>
</reference>
<proteinExistence type="predicted"/>
<dbReference type="InParanoid" id="A0A482XH87"/>
<comment type="caution">
    <text evidence="1">The sequence shown here is derived from an EMBL/GenBank/DDBJ whole genome shotgun (WGS) entry which is preliminary data.</text>
</comment>
<accession>A0A482XH87</accession>
<name>A0A482XH87_LAOST</name>
<dbReference type="Proteomes" id="UP000291343">
    <property type="component" value="Unassembled WGS sequence"/>
</dbReference>
<sequence>MTGSMRLGHLQLTLKTKTFATISGVFFWKVTLQKEFLQGDLPKVNWSVVHGVPKKDKPLSTFCQLNMEKRFFARKHVSQNFGKLTTR</sequence>
<dbReference type="AlphaFoldDB" id="A0A482XH87"/>
<evidence type="ECO:0000313" key="1">
    <source>
        <dbReference type="EMBL" id="RZF45173.1"/>
    </source>
</evidence>
<keyword evidence="2" id="KW-1185">Reference proteome</keyword>
<evidence type="ECO:0000313" key="2">
    <source>
        <dbReference type="Proteomes" id="UP000291343"/>
    </source>
</evidence>
<protein>
    <submittedName>
        <fullName evidence="1">Uncharacterized protein</fullName>
    </submittedName>
</protein>
<organism evidence="1 2">
    <name type="scientific">Laodelphax striatellus</name>
    <name type="common">Small brown planthopper</name>
    <name type="synonym">Delphax striatella</name>
    <dbReference type="NCBI Taxonomy" id="195883"/>
    <lineage>
        <taxon>Eukaryota</taxon>
        <taxon>Metazoa</taxon>
        <taxon>Ecdysozoa</taxon>
        <taxon>Arthropoda</taxon>
        <taxon>Hexapoda</taxon>
        <taxon>Insecta</taxon>
        <taxon>Pterygota</taxon>
        <taxon>Neoptera</taxon>
        <taxon>Paraneoptera</taxon>
        <taxon>Hemiptera</taxon>
        <taxon>Auchenorrhyncha</taxon>
        <taxon>Fulgoroidea</taxon>
        <taxon>Delphacidae</taxon>
        <taxon>Criomorphinae</taxon>
        <taxon>Laodelphax</taxon>
    </lineage>
</organism>
<dbReference type="EMBL" id="QKKF02009716">
    <property type="protein sequence ID" value="RZF45173.1"/>
    <property type="molecule type" value="Genomic_DNA"/>
</dbReference>